<dbReference type="PANTHER" id="PTHR43739">
    <property type="entry name" value="XYLOGLUCANASE (EUROFUNG)"/>
    <property type="match status" value="1"/>
</dbReference>
<sequence length="1232" mass="130975">MKNNYLIRGLIIASSLSLLSACQHFNNSYSKNIPHQSPSEQGKVLIGNGQAITPAMSEAEEEETEGLAQHDKKFASTKNEKSDFDDVFRNLDENGSQAEVRKELLMSLSKPGENIYKDAIDKKLKGRSPNAKTGIEEMAEYRRNITMPLGTNKMLYKNGFLETAYEKALQSPFLAKAKAANYKTGKPNSYSLANVTWTERGPNNVPGRGRAIVVSPTNPDKWYDGTAGGGVWITNDAGTSWANTTDYAVPNLATSTIAISPANANIVYAGTGEPFGNLDNITGSGLVKSTDGGATWSYLSNTSAFGSVGRVLVDPADANKVLVGTSSGVYRSTNGGTTWAKTSSAGNVQDLKSNADFSAIYGGVNSVGVIKSTDGGATWTTAFSAPTSVNRIEIAVSPADNNRIYLSTQLNTGNLTGMYYSKNAGTTWTALAYASGDSSAVLSSQGWYDNVITAHPTNVNVAYVGGVYLAKITVNATANTYTVKSLASGYTAGTLNTYVHPDQHGLVCQVNPNNASQFRLLLNNDGGVWYTDYKTNPGETEGDFKAKAVGLNATQFYGADKKKGVDAYIAGAQDNGCNATITAPSSATSSYLPMLGGDGFEVLWNYKDTNKLIYGSQYNNFARSVTGVQNTTYINASNADQGSAKSPFYSKLANANNNPDVVFTVSSTGVWRSPDFGASWSVTAFNTTDNGNWTYASQSPATVKVSVANPNVVWAGAVASNSPTSSYKINVSKDNGATFAKTTGGLPINGAYYISGLSASSVNAAQAYVLFSVAGMAKIAKTSDYGATWTDITGFSTSTNTGFPDVPVHSLLEMPFDTNVLWAGTDVGVFETTDGGASWYLITGLPPVSVWGMKIVDDQVVLATHGRGVWTATIPELSTYVLPDFVGPPNIKSTSQAGIHDMHGKAVFNYTSTSVTALKVYVDNVYDSTISGTVANTDYTFTSTNALSEGTHTISVVGVYGPNESLKETKSVEIISFNAGAANINLPTFTASDVYVGGGKFVVDKVGGKFTYNVLNNSDHPYLANTTYQTYLRTPIVVGANSSETLTHAAFTEGDYDFAVVEASKDLVNWVPVGSYDEKSYSDWTNINTSSQVLASGSQFKTSVLDFPSKFTAGDEVAVRLRLTTDPLENRYGWLIKSIIPSTTLGTSDIAKGNSIIIAPNPAGESTTLYLPSVLKGKIQVGIYDASGKLVKSISETATSKININVNNFQKGVYLVLVKTESGNKALKLMKK</sequence>
<dbReference type="InterPro" id="IPR015943">
    <property type="entry name" value="WD40/YVTN_repeat-like_dom_sf"/>
</dbReference>
<dbReference type="Gene3D" id="2.130.10.10">
    <property type="entry name" value="YVTN repeat-like/Quinoprotein amine dehydrogenase"/>
    <property type="match status" value="3"/>
</dbReference>
<gene>
    <name evidence="5" type="ORF">SAMN05421847_1866</name>
</gene>
<dbReference type="Proteomes" id="UP000236738">
    <property type="component" value="Unassembled WGS sequence"/>
</dbReference>
<evidence type="ECO:0000313" key="6">
    <source>
        <dbReference type="Proteomes" id="UP000236738"/>
    </source>
</evidence>
<keyword evidence="1 3" id="KW-0732">Signal</keyword>
<dbReference type="PROSITE" id="PS51257">
    <property type="entry name" value="PROKAR_LIPOPROTEIN"/>
    <property type="match status" value="1"/>
</dbReference>
<evidence type="ECO:0000256" key="2">
    <source>
        <dbReference type="SAM" id="MobiDB-lite"/>
    </source>
</evidence>
<dbReference type="GO" id="GO:0010411">
    <property type="term" value="P:xyloglucan metabolic process"/>
    <property type="evidence" value="ECO:0007669"/>
    <property type="project" value="TreeGrafter"/>
</dbReference>
<evidence type="ECO:0000256" key="1">
    <source>
        <dbReference type="ARBA" id="ARBA00022729"/>
    </source>
</evidence>
<dbReference type="OrthoDB" id="610388at2"/>
<evidence type="ECO:0000259" key="4">
    <source>
        <dbReference type="Pfam" id="PF18962"/>
    </source>
</evidence>
<feature type="signal peptide" evidence="3">
    <location>
        <begin position="1"/>
        <end position="20"/>
    </location>
</feature>
<dbReference type="CDD" id="cd15482">
    <property type="entry name" value="Sialidase_non-viral"/>
    <property type="match status" value="1"/>
</dbReference>
<dbReference type="PANTHER" id="PTHR43739:SF5">
    <property type="entry name" value="EXO-ALPHA-SIALIDASE"/>
    <property type="match status" value="1"/>
</dbReference>
<dbReference type="InterPro" id="IPR026444">
    <property type="entry name" value="Secre_tail"/>
</dbReference>
<dbReference type="AlphaFoldDB" id="A0A1H5YW01"/>
<dbReference type="EMBL" id="FNUS01000004">
    <property type="protein sequence ID" value="SEG27657.1"/>
    <property type="molecule type" value="Genomic_DNA"/>
</dbReference>
<evidence type="ECO:0000313" key="5">
    <source>
        <dbReference type="EMBL" id="SEG27657.1"/>
    </source>
</evidence>
<dbReference type="InterPro" id="IPR052025">
    <property type="entry name" value="Xyloglucanase_GH74"/>
</dbReference>
<name>A0A1H5YW01_9FLAO</name>
<dbReference type="SUPFAM" id="SSF110296">
    <property type="entry name" value="Oligoxyloglucan reducing end-specific cellobiohydrolase"/>
    <property type="match status" value="2"/>
</dbReference>
<reference evidence="6" key="1">
    <citation type="submission" date="2016-10" db="EMBL/GenBank/DDBJ databases">
        <authorList>
            <person name="Varghese N."/>
            <person name="Submissions S."/>
        </authorList>
    </citation>
    <scope>NUCLEOTIDE SEQUENCE [LARGE SCALE GENOMIC DNA]</scope>
    <source>
        <strain evidence="6">DSM 21580</strain>
    </source>
</reference>
<dbReference type="Pfam" id="PF18962">
    <property type="entry name" value="Por_Secre_tail"/>
    <property type="match status" value="1"/>
</dbReference>
<evidence type="ECO:0000256" key="3">
    <source>
        <dbReference type="SAM" id="SignalP"/>
    </source>
</evidence>
<feature type="region of interest" description="Disordered" evidence="2">
    <location>
        <begin position="57"/>
        <end position="79"/>
    </location>
</feature>
<accession>A0A1H5YW01</accession>
<feature type="domain" description="Secretion system C-terminal sorting" evidence="4">
    <location>
        <begin position="1159"/>
        <end position="1228"/>
    </location>
</feature>
<dbReference type="RefSeq" id="WP_103913822.1">
    <property type="nucleotide sequence ID" value="NZ_FNUS01000004.1"/>
</dbReference>
<proteinExistence type="predicted"/>
<organism evidence="5 6">
    <name type="scientific">Halpernia humi</name>
    <dbReference type="NCBI Taxonomy" id="493375"/>
    <lineage>
        <taxon>Bacteria</taxon>
        <taxon>Pseudomonadati</taxon>
        <taxon>Bacteroidota</taxon>
        <taxon>Flavobacteriia</taxon>
        <taxon>Flavobacteriales</taxon>
        <taxon>Weeksellaceae</taxon>
        <taxon>Chryseobacterium group</taxon>
        <taxon>Halpernia</taxon>
    </lineage>
</organism>
<protein>
    <submittedName>
        <fullName evidence="5">Por secretion system C-terminal sorting domain-containing protein</fullName>
    </submittedName>
</protein>
<dbReference type="NCBIfam" id="TIGR04183">
    <property type="entry name" value="Por_Secre_tail"/>
    <property type="match status" value="1"/>
</dbReference>
<keyword evidence="6" id="KW-1185">Reference proteome</keyword>
<feature type="chain" id="PRO_5009290990" evidence="3">
    <location>
        <begin position="21"/>
        <end position="1232"/>
    </location>
</feature>
<feature type="compositionally biased region" description="Basic and acidic residues" evidence="2">
    <location>
        <begin position="68"/>
        <end position="79"/>
    </location>
</feature>